<name>Q4RE96_TETNG</name>
<evidence type="ECO:0000313" key="1">
    <source>
        <dbReference type="EMBL" id="CAG13286.1"/>
    </source>
</evidence>
<dbReference type="EMBL" id="CAAE01015132">
    <property type="protein sequence ID" value="CAG13286.1"/>
    <property type="molecule type" value="Genomic_DNA"/>
</dbReference>
<dbReference type="AlphaFoldDB" id="Q4RE96"/>
<feature type="non-terminal residue" evidence="1">
    <location>
        <position position="1"/>
    </location>
</feature>
<dbReference type="KEGG" id="tng:GSTEN00035860G001"/>
<organism evidence="1">
    <name type="scientific">Tetraodon nigroviridis</name>
    <name type="common">Spotted green pufferfish</name>
    <name type="synonym">Chelonodon nigroviridis</name>
    <dbReference type="NCBI Taxonomy" id="99883"/>
    <lineage>
        <taxon>Eukaryota</taxon>
        <taxon>Metazoa</taxon>
        <taxon>Chordata</taxon>
        <taxon>Craniata</taxon>
        <taxon>Vertebrata</taxon>
        <taxon>Euteleostomi</taxon>
        <taxon>Actinopterygii</taxon>
        <taxon>Neopterygii</taxon>
        <taxon>Teleostei</taxon>
        <taxon>Neoteleostei</taxon>
        <taxon>Acanthomorphata</taxon>
        <taxon>Eupercaria</taxon>
        <taxon>Tetraodontiformes</taxon>
        <taxon>Tetradontoidea</taxon>
        <taxon>Tetraodontidae</taxon>
        <taxon>Tetraodon</taxon>
    </lineage>
</organism>
<dbReference type="Gene3D" id="3.30.930.10">
    <property type="entry name" value="Bira Bifunctional Protein, Domain 2"/>
    <property type="match status" value="1"/>
</dbReference>
<gene>
    <name evidence="1" type="ORF">GSTENG00035860001</name>
</gene>
<comment type="caution">
    <text evidence="1">The sequence shown here is derived from an EMBL/GenBank/DDBJ whole genome shotgun (WGS) entry which is preliminary data.</text>
</comment>
<sequence>FDLSPARGLDYYTGVIYEAVLSQTGVAPVATESSNGALRSVSQWAVWLVGEIRWLGGHG</sequence>
<accession>Q4RE96</accession>
<reference evidence="1" key="2">
    <citation type="submission" date="2004-02" db="EMBL/GenBank/DDBJ databases">
        <authorList>
            <consortium name="Genoscope"/>
            <consortium name="Whitehead Institute Centre for Genome Research"/>
        </authorList>
    </citation>
    <scope>NUCLEOTIDE SEQUENCE</scope>
</reference>
<dbReference type="InterPro" id="IPR045864">
    <property type="entry name" value="aa-tRNA-synth_II/BPL/LPL"/>
</dbReference>
<reference evidence="1" key="1">
    <citation type="journal article" date="2004" name="Nature">
        <title>Genome duplication in the teleost fish Tetraodon nigroviridis reveals the early vertebrate proto-karyotype.</title>
        <authorList>
            <person name="Jaillon O."/>
            <person name="Aury J.-M."/>
            <person name="Brunet F."/>
            <person name="Petit J.-L."/>
            <person name="Stange-Thomann N."/>
            <person name="Mauceli E."/>
            <person name="Bouneau L."/>
            <person name="Fischer C."/>
            <person name="Ozouf-Costaz C."/>
            <person name="Bernot A."/>
            <person name="Nicaud S."/>
            <person name="Jaffe D."/>
            <person name="Fisher S."/>
            <person name="Lutfalla G."/>
            <person name="Dossat C."/>
            <person name="Segurens B."/>
            <person name="Dasilva C."/>
            <person name="Salanoubat M."/>
            <person name="Levy M."/>
            <person name="Boudet N."/>
            <person name="Castellano S."/>
            <person name="Anthouard V."/>
            <person name="Jubin C."/>
            <person name="Castelli V."/>
            <person name="Katinka M."/>
            <person name="Vacherie B."/>
            <person name="Biemont C."/>
            <person name="Skalli Z."/>
            <person name="Cattolico L."/>
            <person name="Poulain J."/>
            <person name="De Berardinis V."/>
            <person name="Cruaud C."/>
            <person name="Duprat S."/>
            <person name="Brottier P."/>
            <person name="Coutanceau J.-P."/>
            <person name="Gouzy J."/>
            <person name="Parra G."/>
            <person name="Lardier G."/>
            <person name="Chapple C."/>
            <person name="McKernan K.J."/>
            <person name="McEwan P."/>
            <person name="Bosak S."/>
            <person name="Kellis M."/>
            <person name="Volff J.-N."/>
            <person name="Guigo R."/>
            <person name="Zody M.C."/>
            <person name="Mesirov J."/>
            <person name="Lindblad-Toh K."/>
            <person name="Birren B."/>
            <person name="Nusbaum C."/>
            <person name="Kahn D."/>
            <person name="Robinson-Rechavi M."/>
            <person name="Laudet V."/>
            <person name="Schachter V."/>
            <person name="Quetier F."/>
            <person name="Saurin W."/>
            <person name="Scarpelli C."/>
            <person name="Wincker P."/>
            <person name="Lander E.S."/>
            <person name="Weissenbach J."/>
            <person name="Roest Crollius H."/>
        </authorList>
    </citation>
    <scope>NUCLEOTIDE SEQUENCE [LARGE SCALE GENOMIC DNA]</scope>
</reference>
<dbReference type="OrthoDB" id="1906957at2759"/>
<proteinExistence type="predicted"/>
<protein>
    <submittedName>
        <fullName evidence="1">(spotted green pufferfish) hypothetical protein</fullName>
    </submittedName>
</protein>